<dbReference type="InterPro" id="IPR016181">
    <property type="entry name" value="Acyl_CoA_acyltransferase"/>
</dbReference>
<dbReference type="Pfam" id="PF13302">
    <property type="entry name" value="Acetyltransf_3"/>
    <property type="match status" value="1"/>
</dbReference>
<organism evidence="2 3">
    <name type="scientific">Psychrobacillus mangrovi</name>
    <dbReference type="NCBI Taxonomy" id="3117745"/>
    <lineage>
        <taxon>Bacteria</taxon>
        <taxon>Bacillati</taxon>
        <taxon>Bacillota</taxon>
        <taxon>Bacilli</taxon>
        <taxon>Bacillales</taxon>
        <taxon>Bacillaceae</taxon>
        <taxon>Psychrobacillus</taxon>
    </lineage>
</organism>
<dbReference type="EC" id="2.-.-.-" evidence="2"/>
<dbReference type="GO" id="GO:0016740">
    <property type="term" value="F:transferase activity"/>
    <property type="evidence" value="ECO:0007669"/>
    <property type="project" value="UniProtKB-KW"/>
</dbReference>
<evidence type="ECO:0000259" key="1">
    <source>
        <dbReference type="PROSITE" id="PS51186"/>
    </source>
</evidence>
<name>A0ABU8EZC0_9BACI</name>
<sequence>MGFPILETERLRLIEIKEKHTEDIFAIFSNEAVIKYYGMSAFTEYQQAKSLIESFGKNFKEKRSMRWGIILKETGSFVGTVGLNNLIITGRRTEIGYDLLPEYWRKGIISEAVNTVIQYCFKELDLFRIGAVTFPQNESSNKLLLKLGFEKEGLLRGYLYQNGHSNDALVFSLIKPDWDKNRLL</sequence>
<gene>
    <name evidence="2" type="ORF">WAX74_00345</name>
</gene>
<feature type="domain" description="N-acetyltransferase" evidence="1">
    <location>
        <begin position="14"/>
        <end position="176"/>
    </location>
</feature>
<dbReference type="RefSeq" id="WP_336495665.1">
    <property type="nucleotide sequence ID" value="NZ_JBAWSY010000001.1"/>
</dbReference>
<evidence type="ECO:0000313" key="2">
    <source>
        <dbReference type="EMBL" id="MEI4768108.1"/>
    </source>
</evidence>
<keyword evidence="2" id="KW-0808">Transferase</keyword>
<dbReference type="InterPro" id="IPR000182">
    <property type="entry name" value="GNAT_dom"/>
</dbReference>
<reference evidence="2 3" key="1">
    <citation type="submission" date="2024-01" db="EMBL/GenBank/DDBJ databases">
        <title>Seven novel Bacillus-like species.</title>
        <authorList>
            <person name="Liu G."/>
        </authorList>
    </citation>
    <scope>NUCLEOTIDE SEQUENCE [LARGE SCALE GENOMIC DNA]</scope>
    <source>
        <strain evidence="2 3">FJAT-51614</strain>
    </source>
</reference>
<comment type="caution">
    <text evidence="2">The sequence shown here is derived from an EMBL/GenBank/DDBJ whole genome shotgun (WGS) entry which is preliminary data.</text>
</comment>
<accession>A0ABU8EZC0</accession>
<dbReference type="Gene3D" id="3.40.630.30">
    <property type="match status" value="1"/>
</dbReference>
<dbReference type="InterPro" id="IPR051531">
    <property type="entry name" value="N-acetyltransferase"/>
</dbReference>
<protein>
    <submittedName>
        <fullName evidence="2">GNAT family protein</fullName>
        <ecNumber evidence="2">2.-.-.-</ecNumber>
    </submittedName>
</protein>
<dbReference type="PANTHER" id="PTHR43792:SF9">
    <property type="entry name" value="RIBOSOMAL-PROTEIN-ALANINE ACETYLTRANSFERASE"/>
    <property type="match status" value="1"/>
</dbReference>
<dbReference type="EMBL" id="JBAWSY010000001">
    <property type="protein sequence ID" value="MEI4768108.1"/>
    <property type="molecule type" value="Genomic_DNA"/>
</dbReference>
<dbReference type="PANTHER" id="PTHR43792">
    <property type="entry name" value="GNAT FAMILY, PUTATIVE (AFU_ORTHOLOGUE AFUA_3G00765)-RELATED-RELATED"/>
    <property type="match status" value="1"/>
</dbReference>
<dbReference type="PROSITE" id="PS51186">
    <property type="entry name" value="GNAT"/>
    <property type="match status" value="1"/>
</dbReference>
<proteinExistence type="predicted"/>
<dbReference type="Proteomes" id="UP001364890">
    <property type="component" value="Unassembled WGS sequence"/>
</dbReference>
<evidence type="ECO:0000313" key="3">
    <source>
        <dbReference type="Proteomes" id="UP001364890"/>
    </source>
</evidence>
<keyword evidence="3" id="KW-1185">Reference proteome</keyword>
<dbReference type="SUPFAM" id="SSF55729">
    <property type="entry name" value="Acyl-CoA N-acyltransferases (Nat)"/>
    <property type="match status" value="1"/>
</dbReference>